<dbReference type="RefSeq" id="WP_161276233.1">
    <property type="nucleotide sequence ID" value="NZ_WWUZ01000006.1"/>
</dbReference>
<reference evidence="1 2" key="1">
    <citation type="journal article" date="2019" name="Nat. Med.">
        <title>A library of human gut bacterial isolates paired with longitudinal multiomics data enables mechanistic microbiome research.</title>
        <authorList>
            <person name="Poyet M."/>
            <person name="Groussin M."/>
            <person name="Gibbons S.M."/>
            <person name="Avila-Pacheco J."/>
            <person name="Jiang X."/>
            <person name="Kearney S.M."/>
            <person name="Perrotta A.R."/>
            <person name="Berdy B."/>
            <person name="Zhao S."/>
            <person name="Lieberman T.D."/>
            <person name="Swanson P.K."/>
            <person name="Smith M."/>
            <person name="Roesemann S."/>
            <person name="Alexander J.E."/>
            <person name="Rich S.A."/>
            <person name="Livny J."/>
            <person name="Vlamakis H."/>
            <person name="Clish C."/>
            <person name="Bullock K."/>
            <person name="Deik A."/>
            <person name="Scott J."/>
            <person name="Pierce K.A."/>
            <person name="Xavier R.J."/>
            <person name="Alm E.J."/>
        </authorList>
    </citation>
    <scope>NUCLEOTIDE SEQUENCE [LARGE SCALE GENOMIC DNA]</scope>
    <source>
        <strain evidence="1 2">BIOML-A12</strain>
    </source>
</reference>
<accession>A0A6L8XU14</accession>
<dbReference type="AlphaFoldDB" id="A0A6L8XU14"/>
<organism evidence="1 2">
    <name type="scientific">Blautia wexlerae</name>
    <dbReference type="NCBI Taxonomy" id="418240"/>
    <lineage>
        <taxon>Bacteria</taxon>
        <taxon>Bacillati</taxon>
        <taxon>Bacillota</taxon>
        <taxon>Clostridia</taxon>
        <taxon>Lachnospirales</taxon>
        <taxon>Lachnospiraceae</taxon>
        <taxon>Blautia</taxon>
    </lineage>
</organism>
<dbReference type="EMBL" id="WWVF01000019">
    <property type="protein sequence ID" value="MZS89515.1"/>
    <property type="molecule type" value="Genomic_DNA"/>
</dbReference>
<gene>
    <name evidence="1" type="ORF">GT712_10640</name>
</gene>
<name>A0A6L8XU14_9FIRM</name>
<comment type="caution">
    <text evidence="1">The sequence shown here is derived from an EMBL/GenBank/DDBJ whole genome shotgun (WGS) entry which is preliminary data.</text>
</comment>
<evidence type="ECO:0000313" key="1">
    <source>
        <dbReference type="EMBL" id="MZS89515.1"/>
    </source>
</evidence>
<proteinExistence type="predicted"/>
<protein>
    <submittedName>
        <fullName evidence="1">Uncharacterized protein</fullName>
    </submittedName>
</protein>
<sequence>MEITIIPPKNCDPHDIKHEFKQLKNGFVDIATYPNGIEVVFTNVNGTTHVEPSKPLIKIDDHTYQIPE</sequence>
<dbReference type="Proteomes" id="UP000477156">
    <property type="component" value="Unassembled WGS sequence"/>
</dbReference>
<evidence type="ECO:0000313" key="2">
    <source>
        <dbReference type="Proteomes" id="UP000477156"/>
    </source>
</evidence>